<accession>A0A380AAD6</accession>
<dbReference type="Proteomes" id="UP000254069">
    <property type="component" value="Unassembled WGS sequence"/>
</dbReference>
<gene>
    <name evidence="1" type="ORF">NCTC10738_02532</name>
</gene>
<proteinExistence type="predicted"/>
<name>A0A380AAD6_9GAMM</name>
<dbReference type="EMBL" id="UGYO01000001">
    <property type="protein sequence ID" value="SUI77088.1"/>
    <property type="molecule type" value="Genomic_DNA"/>
</dbReference>
<evidence type="ECO:0000313" key="2">
    <source>
        <dbReference type="Proteomes" id="UP000254069"/>
    </source>
</evidence>
<evidence type="ECO:0000313" key="1">
    <source>
        <dbReference type="EMBL" id="SUI77088.1"/>
    </source>
</evidence>
<dbReference type="AlphaFoldDB" id="A0A380AAD6"/>
<keyword evidence="2" id="KW-1185">Reference proteome</keyword>
<reference evidence="1 2" key="1">
    <citation type="submission" date="2018-06" db="EMBL/GenBank/DDBJ databases">
        <authorList>
            <consortium name="Pathogen Informatics"/>
            <person name="Doyle S."/>
        </authorList>
    </citation>
    <scope>NUCLEOTIDE SEQUENCE [LARGE SCALE GENOMIC DNA]</scope>
    <source>
        <strain evidence="1 2">NCTC10738</strain>
    </source>
</reference>
<dbReference type="RefSeq" id="WP_115389817.1">
    <property type="nucleotide sequence ID" value="NZ_JADZHC010000075.1"/>
</dbReference>
<dbReference type="InterPro" id="IPR021316">
    <property type="entry name" value="DUF2913"/>
</dbReference>
<dbReference type="Pfam" id="PF11140">
    <property type="entry name" value="DUF2913"/>
    <property type="match status" value="1"/>
</dbReference>
<protein>
    <submittedName>
        <fullName evidence="1">Protein of uncharacterized function (DUF2913)</fullName>
    </submittedName>
</protein>
<organism evidence="1 2">
    <name type="scientific">Shewanella algae</name>
    <dbReference type="NCBI Taxonomy" id="38313"/>
    <lineage>
        <taxon>Bacteria</taxon>
        <taxon>Pseudomonadati</taxon>
        <taxon>Pseudomonadota</taxon>
        <taxon>Gammaproteobacteria</taxon>
        <taxon>Alteromonadales</taxon>
        <taxon>Shewanellaceae</taxon>
        <taxon>Shewanella</taxon>
    </lineage>
</organism>
<sequence length="201" mass="22835">MMNNKQETYPKDFLFADVIAHTLLNLYMTVAYSKRYVPAHTRNDILLRQLKGYCKSEKYKSIKTDIRRLINFGRKSGLALEHKMLEIQSMATSQPVPVSEGSDLARFQDCLEQLNHLCLVDVEASNSSGEISSDTLYLNREEVIGAFDKQGNVLAPIKVYIPSEKWLKAVEVCEQNGWRLNQHSQHNHSHIVGKCTLPPSG</sequence>